<gene>
    <name evidence="2" type="ORF">C8N35_1149</name>
</gene>
<feature type="transmembrane region" description="Helical" evidence="1">
    <location>
        <begin position="45"/>
        <end position="65"/>
    </location>
</feature>
<dbReference type="InterPro" id="IPR018687">
    <property type="entry name" value="DUF2177_membr"/>
</dbReference>
<evidence type="ECO:0000313" key="2">
    <source>
        <dbReference type="EMBL" id="PTW54328.1"/>
    </source>
</evidence>
<dbReference type="AlphaFoldDB" id="A0A2T5US47"/>
<name>A0A2T5US47_9HYPH</name>
<feature type="transmembrane region" description="Helical" evidence="1">
    <location>
        <begin position="111"/>
        <end position="133"/>
    </location>
</feature>
<protein>
    <submittedName>
        <fullName evidence="2">Putative membrane protein</fullName>
    </submittedName>
</protein>
<sequence>MLQYFTAYVLTAFVFLAIDFLWLTRVAKSFYFSRLGDMLLDTPRLGAAAAFYAVYVVGILIFAVVPALRSDSVGTALLYGSLFGLFTYATYDMTNYATLKGWPFSVVIVDVAWGACLTGVSAAIGCWATRAVLQGT</sequence>
<dbReference type="RefSeq" id="WP_107991952.1">
    <property type="nucleotide sequence ID" value="NZ_QAYG01000014.1"/>
</dbReference>
<keyword evidence="1" id="KW-0812">Transmembrane</keyword>
<reference evidence="2 3" key="1">
    <citation type="submission" date="2018-04" db="EMBL/GenBank/DDBJ databases">
        <title>Genomic Encyclopedia of Archaeal and Bacterial Type Strains, Phase II (KMG-II): from individual species to whole genera.</title>
        <authorList>
            <person name="Goeker M."/>
        </authorList>
    </citation>
    <scope>NUCLEOTIDE SEQUENCE [LARGE SCALE GENOMIC DNA]</scope>
    <source>
        <strain evidence="2 3">DSM 23382</strain>
    </source>
</reference>
<keyword evidence="1" id="KW-0472">Membrane</keyword>
<dbReference type="EMBL" id="QAYG01000014">
    <property type="protein sequence ID" value="PTW54328.1"/>
    <property type="molecule type" value="Genomic_DNA"/>
</dbReference>
<keyword evidence="3" id="KW-1185">Reference proteome</keyword>
<dbReference type="Pfam" id="PF09945">
    <property type="entry name" value="DUF2177"/>
    <property type="match status" value="1"/>
</dbReference>
<feature type="transmembrane region" description="Helical" evidence="1">
    <location>
        <begin position="72"/>
        <end position="91"/>
    </location>
</feature>
<organism evidence="2 3">
    <name type="scientific">Breoghania corrubedonensis</name>
    <dbReference type="NCBI Taxonomy" id="665038"/>
    <lineage>
        <taxon>Bacteria</taxon>
        <taxon>Pseudomonadati</taxon>
        <taxon>Pseudomonadota</taxon>
        <taxon>Alphaproteobacteria</taxon>
        <taxon>Hyphomicrobiales</taxon>
        <taxon>Stappiaceae</taxon>
        <taxon>Breoghania</taxon>
    </lineage>
</organism>
<feature type="transmembrane region" description="Helical" evidence="1">
    <location>
        <begin position="7"/>
        <end position="25"/>
    </location>
</feature>
<accession>A0A2T5US47</accession>
<evidence type="ECO:0000256" key="1">
    <source>
        <dbReference type="SAM" id="Phobius"/>
    </source>
</evidence>
<dbReference type="Proteomes" id="UP000244081">
    <property type="component" value="Unassembled WGS sequence"/>
</dbReference>
<evidence type="ECO:0000313" key="3">
    <source>
        <dbReference type="Proteomes" id="UP000244081"/>
    </source>
</evidence>
<comment type="caution">
    <text evidence="2">The sequence shown here is derived from an EMBL/GenBank/DDBJ whole genome shotgun (WGS) entry which is preliminary data.</text>
</comment>
<keyword evidence="1" id="KW-1133">Transmembrane helix</keyword>
<dbReference type="OrthoDB" id="166547at2"/>
<proteinExistence type="predicted"/>